<evidence type="ECO:0000313" key="1">
    <source>
        <dbReference type="EMBL" id="AMY08695.1"/>
    </source>
</evidence>
<reference evidence="1 2" key="1">
    <citation type="journal article" date="2016" name="Genome Announc.">
        <title>First Complete Genome Sequence of a Subdivision 6 Acidobacterium Strain.</title>
        <authorList>
            <person name="Huang S."/>
            <person name="Vieira S."/>
            <person name="Bunk B."/>
            <person name="Riedel T."/>
            <person name="Sproer C."/>
            <person name="Overmann J."/>
        </authorList>
    </citation>
    <scope>NUCLEOTIDE SEQUENCE [LARGE SCALE GENOMIC DNA]</scope>
    <source>
        <strain evidence="2">DSM 100886 HEG_-6_39</strain>
    </source>
</reference>
<evidence type="ECO:0000313" key="2">
    <source>
        <dbReference type="Proteomes" id="UP000076079"/>
    </source>
</evidence>
<dbReference type="AlphaFoldDB" id="A0A143PJF3"/>
<organism evidence="1 2">
    <name type="scientific">Luteitalea pratensis</name>
    <dbReference type="NCBI Taxonomy" id="1855912"/>
    <lineage>
        <taxon>Bacteria</taxon>
        <taxon>Pseudomonadati</taxon>
        <taxon>Acidobacteriota</taxon>
        <taxon>Vicinamibacteria</taxon>
        <taxon>Vicinamibacterales</taxon>
        <taxon>Vicinamibacteraceae</taxon>
        <taxon>Luteitalea</taxon>
    </lineage>
</organism>
<proteinExistence type="predicted"/>
<protein>
    <submittedName>
        <fullName evidence="1">Uncharacterized protein</fullName>
    </submittedName>
</protein>
<reference evidence="2" key="2">
    <citation type="submission" date="2016-04" db="EMBL/GenBank/DDBJ databases">
        <title>First Complete Genome Sequence of a Subdivision 6 Acidobacterium.</title>
        <authorList>
            <person name="Huang S."/>
            <person name="Vieira S."/>
            <person name="Bunk B."/>
            <person name="Riedel T."/>
            <person name="Sproeer C."/>
            <person name="Overmann J."/>
        </authorList>
    </citation>
    <scope>NUCLEOTIDE SEQUENCE [LARGE SCALE GENOMIC DNA]</scope>
    <source>
        <strain evidence="2">DSM 100886 HEG_-6_39</strain>
    </source>
</reference>
<gene>
    <name evidence="1" type="ORF">LuPra_01899</name>
</gene>
<name>A0A143PJF3_LUTPR</name>
<dbReference type="Proteomes" id="UP000076079">
    <property type="component" value="Chromosome"/>
</dbReference>
<dbReference type="EMBL" id="CP015136">
    <property type="protein sequence ID" value="AMY08695.1"/>
    <property type="molecule type" value="Genomic_DNA"/>
</dbReference>
<dbReference type="KEGG" id="abac:LuPra_01899"/>
<keyword evidence="2" id="KW-1185">Reference proteome</keyword>
<sequence>MDASLDAADVVSAPFELSALPNQMPGPTGLRLWCEPRVNHTEPNPMQS</sequence>
<accession>A0A143PJF3</accession>